<organism evidence="6 7">
    <name type="scientific">Hymenoscyphus fraxineus</name>
    <dbReference type="NCBI Taxonomy" id="746836"/>
    <lineage>
        <taxon>Eukaryota</taxon>
        <taxon>Fungi</taxon>
        <taxon>Dikarya</taxon>
        <taxon>Ascomycota</taxon>
        <taxon>Pezizomycotina</taxon>
        <taxon>Leotiomycetes</taxon>
        <taxon>Helotiales</taxon>
        <taxon>Helotiaceae</taxon>
        <taxon>Hymenoscyphus</taxon>
    </lineage>
</organism>
<evidence type="ECO:0000256" key="5">
    <source>
        <dbReference type="SAM" id="MobiDB-lite"/>
    </source>
</evidence>
<evidence type="ECO:0000256" key="2">
    <source>
        <dbReference type="ARBA" id="ARBA00022989"/>
    </source>
</evidence>
<gene>
    <name evidence="4" type="primary">AIM11</name>
    <name evidence="6" type="ORF">HYFRA_00005637</name>
</gene>
<accession>A0A9N9PQU8</accession>
<dbReference type="PANTHER" id="PTHR39136:SF1">
    <property type="entry name" value="ALTERED INHERITANCE OF MITOCHONDRIA PROTEIN 11"/>
    <property type="match status" value="1"/>
</dbReference>
<feature type="region of interest" description="Disordered" evidence="5">
    <location>
        <begin position="1"/>
        <end position="31"/>
    </location>
</feature>
<evidence type="ECO:0000256" key="3">
    <source>
        <dbReference type="ARBA" id="ARBA00023136"/>
    </source>
</evidence>
<keyword evidence="2 4" id="KW-1133">Transmembrane helix</keyword>
<evidence type="ECO:0000256" key="1">
    <source>
        <dbReference type="ARBA" id="ARBA00022692"/>
    </source>
</evidence>
<comment type="subcellular location">
    <subcellularLocation>
        <location evidence="4">Membrane</location>
        <topology evidence="4">Multi-pass membrane protein</topology>
    </subcellularLocation>
</comment>
<comment type="similarity">
    <text evidence="4">Belongs to the AIM11 family.</text>
</comment>
<evidence type="ECO:0000313" key="6">
    <source>
        <dbReference type="EMBL" id="CAG8951833.1"/>
    </source>
</evidence>
<keyword evidence="1 4" id="KW-0812">Transmembrane</keyword>
<comment type="caution">
    <text evidence="6">The sequence shown here is derived from an EMBL/GenBank/DDBJ whole genome shotgun (WGS) entry which is preliminary data.</text>
</comment>
<dbReference type="PANTHER" id="PTHR39136">
    <property type="entry name" value="ALTERED INHERITANCE OF MITOCHONDRIA PROTEIN 11"/>
    <property type="match status" value="1"/>
</dbReference>
<dbReference type="AlphaFoldDB" id="A0A9N9PQU8"/>
<name>A0A9N9PQU8_9HELO</name>
<dbReference type="InterPro" id="IPR038814">
    <property type="entry name" value="AIM11"/>
</dbReference>
<dbReference type="Proteomes" id="UP000696280">
    <property type="component" value="Unassembled WGS sequence"/>
</dbReference>
<dbReference type="EMBL" id="CAJVRL010000044">
    <property type="protein sequence ID" value="CAG8951833.1"/>
    <property type="molecule type" value="Genomic_DNA"/>
</dbReference>
<feature type="compositionally biased region" description="Basic and acidic residues" evidence="5">
    <location>
        <begin position="166"/>
        <end position="183"/>
    </location>
</feature>
<keyword evidence="7" id="KW-1185">Reference proteome</keyword>
<evidence type="ECO:0000256" key="4">
    <source>
        <dbReference type="RuleBase" id="RU367098"/>
    </source>
</evidence>
<feature type="region of interest" description="Disordered" evidence="5">
    <location>
        <begin position="164"/>
        <end position="183"/>
    </location>
</feature>
<keyword evidence="3 4" id="KW-0472">Membrane</keyword>
<dbReference type="GO" id="GO:0016020">
    <property type="term" value="C:membrane"/>
    <property type="evidence" value="ECO:0007669"/>
    <property type="project" value="UniProtKB-SubCell"/>
</dbReference>
<protein>
    <recommendedName>
        <fullName evidence="4">Altered inheritance of mitochondria protein 11</fullName>
    </recommendedName>
</protein>
<proteinExistence type="inferred from homology"/>
<dbReference type="OrthoDB" id="3558022at2759"/>
<dbReference type="GO" id="GO:0005739">
    <property type="term" value="C:mitochondrion"/>
    <property type="evidence" value="ECO:0007669"/>
    <property type="project" value="TreeGrafter"/>
</dbReference>
<reference evidence="6" key="1">
    <citation type="submission" date="2021-07" db="EMBL/GenBank/DDBJ databases">
        <authorList>
            <person name="Durling M."/>
        </authorList>
    </citation>
    <scope>NUCLEOTIDE SEQUENCE</scope>
</reference>
<evidence type="ECO:0000313" key="7">
    <source>
        <dbReference type="Proteomes" id="UP000696280"/>
    </source>
</evidence>
<feature type="transmembrane region" description="Helical" evidence="4">
    <location>
        <begin position="40"/>
        <end position="57"/>
    </location>
</feature>
<sequence>MAFLQQPTMAQPLRNPQPQPQPSEQPESRSFFSQRSARQFGLFAAGAGFFALSTVITRRSLVRKYKATVPRFYHPSNRVAEVNGGLEAVEALGLATVNVASVAMTATGGLLWAFDISTLDDLRRKVRKQMGFSHTGNSLEDKEAEEEIEEWFAEVLSRKEFKHLKGKEAENKEKETKEEEKKS</sequence>